<dbReference type="Proteomes" id="UP000681720">
    <property type="component" value="Unassembled WGS sequence"/>
</dbReference>
<evidence type="ECO:0008006" key="4">
    <source>
        <dbReference type="Google" id="ProtNLM"/>
    </source>
</evidence>
<feature type="chain" id="PRO_5035908539" description="Secreted protein" evidence="1">
    <location>
        <begin position="20"/>
        <end position="159"/>
    </location>
</feature>
<sequence length="159" mass="17246">MHTATNLLLTFVLALSIGAIEVGTNDKNFDKHPASSRGLIGCIVWHSLQGDPSALLAKTVKSPCHVPTSFPATNALKNTGPEAQACYDRSGQWISDPWLGAGTVDKETPLGSIIQQGKHVFADVLLYYSCCKTRIAPQPDTCNRCYEKRPSGQCEDTRL</sequence>
<evidence type="ECO:0000313" key="3">
    <source>
        <dbReference type="Proteomes" id="UP000681720"/>
    </source>
</evidence>
<dbReference type="AlphaFoldDB" id="A0A8S3GER5"/>
<proteinExistence type="predicted"/>
<keyword evidence="1" id="KW-0732">Signal</keyword>
<comment type="caution">
    <text evidence="2">The sequence shown here is derived from an EMBL/GenBank/DDBJ whole genome shotgun (WGS) entry which is preliminary data.</text>
</comment>
<evidence type="ECO:0000256" key="1">
    <source>
        <dbReference type="SAM" id="SignalP"/>
    </source>
</evidence>
<protein>
    <recommendedName>
        <fullName evidence="4">Secreted protein</fullName>
    </recommendedName>
</protein>
<dbReference type="EMBL" id="CAJOBJ010301973">
    <property type="protein sequence ID" value="CAF5162095.1"/>
    <property type="molecule type" value="Genomic_DNA"/>
</dbReference>
<gene>
    <name evidence="2" type="ORF">GIL414_LOCUS65883</name>
</gene>
<reference evidence="2" key="1">
    <citation type="submission" date="2021-02" db="EMBL/GenBank/DDBJ databases">
        <authorList>
            <person name="Nowell W R."/>
        </authorList>
    </citation>
    <scope>NUCLEOTIDE SEQUENCE</scope>
</reference>
<feature type="signal peptide" evidence="1">
    <location>
        <begin position="1"/>
        <end position="19"/>
    </location>
</feature>
<organism evidence="2 3">
    <name type="scientific">Rotaria magnacalcarata</name>
    <dbReference type="NCBI Taxonomy" id="392030"/>
    <lineage>
        <taxon>Eukaryota</taxon>
        <taxon>Metazoa</taxon>
        <taxon>Spiralia</taxon>
        <taxon>Gnathifera</taxon>
        <taxon>Rotifera</taxon>
        <taxon>Eurotatoria</taxon>
        <taxon>Bdelloidea</taxon>
        <taxon>Philodinida</taxon>
        <taxon>Philodinidae</taxon>
        <taxon>Rotaria</taxon>
    </lineage>
</organism>
<name>A0A8S3GER5_9BILA</name>
<evidence type="ECO:0000313" key="2">
    <source>
        <dbReference type="EMBL" id="CAF5162095.1"/>
    </source>
</evidence>
<accession>A0A8S3GER5</accession>